<keyword evidence="8 18" id="KW-0808">Transferase</keyword>
<evidence type="ECO:0000256" key="11">
    <source>
        <dbReference type="ARBA" id="ARBA00022853"/>
    </source>
</evidence>
<dbReference type="FunFam" id="3.40.50.150:FF:000033">
    <property type="entry name" value="Histone-lysine N-methyltransferase, H3 lysine-79 specific"/>
    <property type="match status" value="1"/>
</dbReference>
<evidence type="ECO:0000256" key="20">
    <source>
        <dbReference type="SAM" id="MobiDB-lite"/>
    </source>
</evidence>
<comment type="function">
    <text evidence="18">Histone methyltransferase that specifically trimethylates histone H3 to form H3K79me3. This methylation is required for telomere silencing and for the pachytene checkpoint during the meiotic cell cycle by allowing the recruitment of RAD9 to double strand breaks. Nucleosomes are preferred as substrate compared to free histone.</text>
</comment>
<evidence type="ECO:0000256" key="9">
    <source>
        <dbReference type="ARBA" id="ARBA00022691"/>
    </source>
</evidence>
<keyword evidence="6" id="KW-0813">Transport</keyword>
<evidence type="ECO:0000256" key="2">
    <source>
        <dbReference type="ARBA" id="ARBA00004409"/>
    </source>
</evidence>
<feature type="compositionally biased region" description="Low complexity" evidence="20">
    <location>
        <begin position="87"/>
        <end position="98"/>
    </location>
</feature>
<evidence type="ECO:0000256" key="8">
    <source>
        <dbReference type="ARBA" id="ARBA00022679"/>
    </source>
</evidence>
<evidence type="ECO:0000256" key="6">
    <source>
        <dbReference type="ARBA" id="ARBA00022448"/>
    </source>
</evidence>
<proteinExistence type="inferred from homology"/>
<feature type="region of interest" description="Disordered" evidence="20">
    <location>
        <begin position="1148"/>
        <end position="1214"/>
    </location>
</feature>
<comment type="similarity">
    <text evidence="3">Belongs to the CASP family.</text>
</comment>
<keyword evidence="10" id="KW-0812">Transmembrane</keyword>
<dbReference type="GO" id="GO:0032259">
    <property type="term" value="P:methylation"/>
    <property type="evidence" value="ECO:0007669"/>
    <property type="project" value="UniProtKB-KW"/>
</dbReference>
<feature type="compositionally biased region" description="Low complexity" evidence="20">
    <location>
        <begin position="1148"/>
        <end position="1164"/>
    </location>
</feature>
<comment type="subcellular location">
    <subcellularLocation>
        <location evidence="2">Golgi apparatus membrane</location>
        <topology evidence="2">Single-pass type IV membrane protein</topology>
    </subcellularLocation>
    <subcellularLocation>
        <location evidence="1 18">Nucleus</location>
    </subcellularLocation>
</comment>
<reference evidence="22 23" key="1">
    <citation type="journal article" date="2018" name="MBio">
        <title>Comparative Genomics Reveals the Core Gene Toolbox for the Fungus-Insect Symbiosis.</title>
        <authorList>
            <person name="Wang Y."/>
            <person name="Stata M."/>
            <person name="Wang W."/>
            <person name="Stajich J.E."/>
            <person name="White M.M."/>
            <person name="Moncalvo J.M."/>
        </authorList>
    </citation>
    <scope>NUCLEOTIDE SEQUENCE [LARGE SCALE GENOMIC DNA]</scope>
    <source>
        <strain evidence="22 23">SWE-8-4</strain>
    </source>
</reference>
<dbReference type="GO" id="GO:0006891">
    <property type="term" value="P:intra-Golgi vesicle-mediated transport"/>
    <property type="evidence" value="ECO:0007669"/>
    <property type="project" value="InterPro"/>
</dbReference>
<feature type="coiled-coil region" evidence="19">
    <location>
        <begin position="1091"/>
        <end position="1139"/>
    </location>
</feature>
<feature type="domain" description="DOT1" evidence="21">
    <location>
        <begin position="315"/>
        <end position="640"/>
    </location>
</feature>
<feature type="compositionally biased region" description="Polar residues" evidence="20">
    <location>
        <begin position="138"/>
        <end position="153"/>
    </location>
</feature>
<evidence type="ECO:0000256" key="12">
    <source>
        <dbReference type="ARBA" id="ARBA00022989"/>
    </source>
</evidence>
<comment type="miscellaneous">
    <text evidence="18">In contrast to other lysine histone methyltransferases, it does not contain a SET domain, suggesting the existence of another mechanism for methylation of lysine residues of histones.</text>
</comment>
<sequence>MNTSTVKFKVVERVVVRKKKRNSEFTTKTVSDHTISINSPPSKKSNVLLKPSQKKRGSFNFNSDNNEFTTQRNNHISKLPKLEQRSANRSINRINSSSPTRLERKPSPQDLKSEKKFKYADDIDATTKRSSSDKLAYSHTQPENQRVNSNRSPYTGDKTVPKINDTHSSNIYDSETLFSDSAISTPTHYLESNISASTDYSKVKSLLADKEDNNDNSFSAIEKINSYPQRKKSHSTTGDFEESEDLLDSTPIKKKNNTFSVFDIPICSASVILESNTKYNQYFNFEINIPDYLYEYYCPEMSFVKLSFPVGEYYERFSLLVPEQLLSNSSFLNEYNPISELITTVSTIGQLVENDSTIQDEILNPDNGILRLLEKGKNKKDALEFLKAIYKFNNIFKAKKVKFCNFKNSEMNFDITSNIFNQIYNRCITNHVEKLGKYRAFSNNVYGEINPALVDDFIKKCNFKPKDIFVDLGCGIGNVVIQTALQAGCASYGIEIMDIPAYLGQMQAKEYKARMRAYGLKRGTVEIIQGDFLENKYISEILNSSTIILVNNHAFDSGLNYRLMQMFLDLKEGTKIISLKSFGSTDFKINARNAGSLESILSVRKYSYWSDCVSWTSNPDIYKIFMSEQPEYNILTALDAWKGAGLAKLVLKHSEIGEEIIENQKSCLQSRKILAEKTKEFRKQSDEHNAVQFKILLKAYQNEIDSISKKMRFSENSLLSLINILSDLPDPEPFLTQMNEMSHSLATAAKQKQDILKLKNDNALLVRKLQKTKELETKNEQLKQQLEMSNKKMEEERDLQQQLSEAQHNLEILRGSHDMTQSELLQLSQNKDRALSTRVAEMEILQASLDRANDNMLNLQLQNSTLKSEILALNDGNSSNSVISELKNQNEAQESEISRLMEELEKSSQLFYSTEIEFLQKIEKLEQSIDIKDQSIESLKKKQSYQNDYNDIKRELNIIKSVEFSNIWDGEENENKNNNNCENEPLEKMLIKKNQHLQKLITSANNEKLDLNNTIAVLTKKNVVLSEDLKSKTSLVIKLENTLSSFDNNNLVNFNQKENKSTSSASDTLSQNQDQCSNQNTALNSSNKNLLAIVTSQRDRFRQRNSELELELRNQHTMLSELQSKLDKLESDNVGLYEQIRYLRSYSSVNSNNKNSGNVNLNTNFENYGQENSESSKSSNIFNEQQSHTSLSLNPVRPQSNDNDSSDINHSLGESSKSRKIYGNYQGIYEESISPFRKFKRSENYRRYRSMTFFDKTIWHMSRIFITRSTGFQKLQDKFNEKMINFY</sequence>
<keyword evidence="14 19" id="KW-0175">Coiled coil</keyword>
<keyword evidence="15" id="KW-0472">Membrane</keyword>
<feature type="region of interest" description="Disordered" evidence="20">
    <location>
        <begin position="30"/>
        <end position="166"/>
    </location>
</feature>
<feature type="coiled-coil region" evidence="19">
    <location>
        <begin position="842"/>
        <end position="942"/>
    </location>
</feature>
<dbReference type="Proteomes" id="UP000245383">
    <property type="component" value="Unassembled WGS sequence"/>
</dbReference>
<evidence type="ECO:0000259" key="21">
    <source>
        <dbReference type="PROSITE" id="PS51569"/>
    </source>
</evidence>
<dbReference type="EC" id="2.1.1.360" evidence="4 18"/>
<evidence type="ECO:0000256" key="3">
    <source>
        <dbReference type="ARBA" id="ARBA00006415"/>
    </source>
</evidence>
<feature type="coiled-coil region" evidence="19">
    <location>
        <begin position="765"/>
        <end position="816"/>
    </location>
</feature>
<keyword evidence="12" id="KW-1133">Transmembrane helix</keyword>
<dbReference type="PROSITE" id="PS51569">
    <property type="entry name" value="DOT1"/>
    <property type="match status" value="1"/>
</dbReference>
<keyword evidence="16 18" id="KW-0539">Nucleus</keyword>
<evidence type="ECO:0000256" key="18">
    <source>
        <dbReference type="RuleBase" id="RU271113"/>
    </source>
</evidence>
<dbReference type="PANTHER" id="PTHR14043:SF2">
    <property type="entry name" value="HOMEOBOX PROTEIN CUT"/>
    <property type="match status" value="1"/>
</dbReference>
<dbReference type="InterPro" id="IPR025789">
    <property type="entry name" value="DOT1_dom"/>
</dbReference>
<dbReference type="STRING" id="133385.A0A2T9YRZ8"/>
<feature type="region of interest" description="Disordered" evidence="20">
    <location>
        <begin position="1059"/>
        <end position="1082"/>
    </location>
</feature>
<evidence type="ECO:0000256" key="14">
    <source>
        <dbReference type="ARBA" id="ARBA00023054"/>
    </source>
</evidence>
<evidence type="ECO:0000256" key="4">
    <source>
        <dbReference type="ARBA" id="ARBA00012190"/>
    </source>
</evidence>
<keyword evidence="7 18" id="KW-0489">Methyltransferase</keyword>
<feature type="compositionally biased region" description="Low complexity" evidence="20">
    <location>
        <begin position="1200"/>
        <end position="1209"/>
    </location>
</feature>
<evidence type="ECO:0000313" key="23">
    <source>
        <dbReference type="Proteomes" id="UP000245383"/>
    </source>
</evidence>
<name>A0A2T9YRZ8_9FUNG</name>
<evidence type="ECO:0000256" key="5">
    <source>
        <dbReference type="ARBA" id="ARBA00020987"/>
    </source>
</evidence>
<evidence type="ECO:0000256" key="16">
    <source>
        <dbReference type="ARBA" id="ARBA00023242"/>
    </source>
</evidence>
<dbReference type="Gene3D" id="3.40.50.150">
    <property type="entry name" value="Vaccinia Virus protein VP39"/>
    <property type="match status" value="1"/>
</dbReference>
<dbReference type="SUPFAM" id="SSF53335">
    <property type="entry name" value="S-adenosyl-L-methionine-dependent methyltransferases"/>
    <property type="match status" value="1"/>
</dbReference>
<feature type="compositionally biased region" description="Polar residues" evidence="20">
    <location>
        <begin position="1165"/>
        <end position="1199"/>
    </location>
</feature>
<feature type="compositionally biased region" description="Polar residues" evidence="20">
    <location>
        <begin position="30"/>
        <end position="45"/>
    </location>
</feature>
<evidence type="ECO:0000256" key="13">
    <source>
        <dbReference type="ARBA" id="ARBA00023034"/>
    </source>
</evidence>
<organism evidence="22 23">
    <name type="scientific">Smittium simulii</name>
    <dbReference type="NCBI Taxonomy" id="133385"/>
    <lineage>
        <taxon>Eukaryota</taxon>
        <taxon>Fungi</taxon>
        <taxon>Fungi incertae sedis</taxon>
        <taxon>Zoopagomycota</taxon>
        <taxon>Kickxellomycotina</taxon>
        <taxon>Harpellomycetes</taxon>
        <taxon>Harpellales</taxon>
        <taxon>Legeriomycetaceae</taxon>
        <taxon>Smittium</taxon>
    </lineage>
</organism>
<evidence type="ECO:0000256" key="15">
    <source>
        <dbReference type="ARBA" id="ARBA00023136"/>
    </source>
</evidence>
<dbReference type="Pfam" id="PF25398">
    <property type="entry name" value="CUX1_N"/>
    <property type="match status" value="1"/>
</dbReference>
<evidence type="ECO:0000256" key="7">
    <source>
        <dbReference type="ARBA" id="ARBA00022603"/>
    </source>
</evidence>
<keyword evidence="11 18" id="KW-0156">Chromatin regulator</keyword>
<dbReference type="InterPro" id="IPR057476">
    <property type="entry name" value="Cux_N"/>
</dbReference>
<accession>A0A2T9YRZ8</accession>
<dbReference type="Pfam" id="PF08123">
    <property type="entry name" value="DOT1"/>
    <property type="match status" value="1"/>
</dbReference>
<protein>
    <recommendedName>
        <fullName evidence="5 18">Histone-lysine N-methyltransferase, H3 lysine-79 specific</fullName>
        <ecNumber evidence="4 18">2.1.1.360</ecNumber>
    </recommendedName>
    <alternativeName>
        <fullName evidence="18">Histone H3-K79 methyltransferase</fullName>
    </alternativeName>
</protein>
<gene>
    <name evidence="22" type="ORF">BB561_002009</name>
</gene>
<feature type="coiled-coil region" evidence="19">
    <location>
        <begin position="994"/>
        <end position="1021"/>
    </location>
</feature>
<evidence type="ECO:0000256" key="1">
    <source>
        <dbReference type="ARBA" id="ARBA00004123"/>
    </source>
</evidence>
<comment type="similarity">
    <text evidence="18">Belongs to the class I-like SAM-binding methyltransferase superfamily. DOT1 family.</text>
</comment>
<keyword evidence="23" id="KW-1185">Reference proteome</keyword>
<feature type="compositionally biased region" description="Basic and acidic residues" evidence="20">
    <location>
        <begin position="101"/>
        <end position="132"/>
    </location>
</feature>
<comment type="catalytic activity">
    <reaction evidence="17 18">
        <text>L-lysyl(79)-[histone H3] + 3 S-adenosyl-L-methionine = N(6),N(6),N(6)-trimethyl-L-lysyl(79)-[histone H3] + 3 S-adenosyl-L-homocysteine + 3 H(+)</text>
        <dbReference type="Rhea" id="RHEA:60328"/>
        <dbReference type="Rhea" id="RHEA-COMP:15549"/>
        <dbReference type="Rhea" id="RHEA-COMP:15552"/>
        <dbReference type="ChEBI" id="CHEBI:15378"/>
        <dbReference type="ChEBI" id="CHEBI:29969"/>
        <dbReference type="ChEBI" id="CHEBI:57856"/>
        <dbReference type="ChEBI" id="CHEBI:59789"/>
        <dbReference type="ChEBI" id="CHEBI:61961"/>
        <dbReference type="EC" id="2.1.1.360"/>
    </reaction>
</comment>
<dbReference type="InterPro" id="IPR012955">
    <property type="entry name" value="CASP_C"/>
</dbReference>
<evidence type="ECO:0000256" key="10">
    <source>
        <dbReference type="ARBA" id="ARBA00022692"/>
    </source>
</evidence>
<comment type="caution">
    <text evidence="22">The sequence shown here is derived from an EMBL/GenBank/DDBJ whole genome shotgun (WGS) entry which is preliminary data.</text>
</comment>
<dbReference type="EMBL" id="MBFR01000064">
    <property type="protein sequence ID" value="PVU95133.1"/>
    <property type="molecule type" value="Genomic_DNA"/>
</dbReference>
<dbReference type="InterPro" id="IPR029063">
    <property type="entry name" value="SAM-dependent_MTases_sf"/>
</dbReference>
<dbReference type="PANTHER" id="PTHR14043">
    <property type="entry name" value="CCAAT DISPLACEMENT PROTEIN-RELATED"/>
    <property type="match status" value="1"/>
</dbReference>
<dbReference type="GO" id="GO:0000139">
    <property type="term" value="C:Golgi membrane"/>
    <property type="evidence" value="ECO:0007669"/>
    <property type="project" value="UniProtKB-SubCell"/>
</dbReference>
<keyword evidence="9 18" id="KW-0949">S-adenosyl-L-methionine</keyword>
<dbReference type="GO" id="GO:0140956">
    <property type="term" value="F:histone H3K79 trimethyltransferase activity"/>
    <property type="evidence" value="ECO:0007669"/>
    <property type="project" value="UniProtKB-EC"/>
</dbReference>
<evidence type="ECO:0000313" key="22">
    <source>
        <dbReference type="EMBL" id="PVU95133.1"/>
    </source>
</evidence>
<dbReference type="Pfam" id="PF08172">
    <property type="entry name" value="CASP_C"/>
    <property type="match status" value="1"/>
</dbReference>
<dbReference type="OrthoDB" id="443402at2759"/>
<feature type="compositionally biased region" description="Polar residues" evidence="20">
    <location>
        <begin position="59"/>
        <end position="76"/>
    </location>
</feature>
<evidence type="ECO:0000256" key="17">
    <source>
        <dbReference type="ARBA" id="ARBA00047770"/>
    </source>
</evidence>
<keyword evidence="13" id="KW-0333">Golgi apparatus</keyword>
<dbReference type="GO" id="GO:0005634">
    <property type="term" value="C:nucleus"/>
    <property type="evidence" value="ECO:0007669"/>
    <property type="project" value="UniProtKB-SubCell"/>
</dbReference>
<evidence type="ECO:0000256" key="19">
    <source>
        <dbReference type="SAM" id="Coils"/>
    </source>
</evidence>
<dbReference type="Gene3D" id="1.10.260.170">
    <property type="match status" value="1"/>
</dbReference>